<dbReference type="Gene3D" id="3.30.1540.10">
    <property type="entry name" value="formyl-coa transferase, domain 3"/>
    <property type="match status" value="1"/>
</dbReference>
<dbReference type="InterPro" id="IPR003673">
    <property type="entry name" value="CoA-Trfase_fam_III"/>
</dbReference>
<dbReference type="VEuPathDB" id="FungiDB:PV07_04829"/>
<protein>
    <recommendedName>
        <fullName evidence="4">Isopenicillin N epimerase component 2</fullName>
    </recommendedName>
</protein>
<keyword evidence="3" id="KW-1185">Reference proteome</keyword>
<dbReference type="STRING" id="569365.A0A0D2CD24"/>
<dbReference type="HOGENOM" id="CLU_033975_5_0_1"/>
<sequence>MSYSLDKMQALQGIRVVELAGLATTPFAGMMLADYGASVLRVDRAGPTNAASPDNLVRHKSSMALDLKAPRGKKLLLDLLANSDVLLDPYRPGVLERMGLRPEFLIQQNPRLIVARLTGFRRRGEYSTMAGHDINYLAVSGLLSTLGPSAPVFPEGRPHPPSPPANLLGDFAGGGLMCVVGILLALQYRARTGKGQVVETNMVDGASYLATMPRLSRHLPGQWDKPRGQNLVDGGCPYYNVYECKDDGTYMALAALEPPFWKAFCKGIGLSDQDWGGKREDPRVWPKMKAVLQARFRSKTRAEWEAIFYETDACCTPIVSYDELVAKGYEHQLPAHLTESPGFEIGQAGWNDEALAVGVGGENVLREWLGYEKGKDYVVEEGTFAKAENSKL</sequence>
<accession>A0A0D2CD24</accession>
<dbReference type="RefSeq" id="XP_016249194.1">
    <property type="nucleotide sequence ID" value="XM_016391675.1"/>
</dbReference>
<dbReference type="EMBL" id="KN847042">
    <property type="protein sequence ID" value="KIW28978.1"/>
    <property type="molecule type" value="Genomic_DNA"/>
</dbReference>
<dbReference type="InterPro" id="IPR050509">
    <property type="entry name" value="CoA-transferase_III"/>
</dbReference>
<comment type="similarity">
    <text evidence="1">Belongs to the CoA-transferase III family.</text>
</comment>
<name>A0A0D2CD24_9EURO</name>
<dbReference type="Pfam" id="PF02515">
    <property type="entry name" value="CoA_transf_3"/>
    <property type="match status" value="1"/>
</dbReference>
<gene>
    <name evidence="2" type="ORF">PV07_04829</name>
</gene>
<dbReference type="GeneID" id="27344023"/>
<dbReference type="SUPFAM" id="SSF89796">
    <property type="entry name" value="CoA-transferase family III (CaiB/BaiF)"/>
    <property type="match status" value="1"/>
</dbReference>
<evidence type="ECO:0008006" key="4">
    <source>
        <dbReference type="Google" id="ProtNLM"/>
    </source>
</evidence>
<dbReference type="InterPro" id="IPR044855">
    <property type="entry name" value="CoA-Trfase_III_dom3_sf"/>
</dbReference>
<organism evidence="2 3">
    <name type="scientific">Cladophialophora immunda</name>
    <dbReference type="NCBI Taxonomy" id="569365"/>
    <lineage>
        <taxon>Eukaryota</taxon>
        <taxon>Fungi</taxon>
        <taxon>Dikarya</taxon>
        <taxon>Ascomycota</taxon>
        <taxon>Pezizomycotina</taxon>
        <taxon>Eurotiomycetes</taxon>
        <taxon>Chaetothyriomycetidae</taxon>
        <taxon>Chaetothyriales</taxon>
        <taxon>Herpotrichiellaceae</taxon>
        <taxon>Cladophialophora</taxon>
    </lineage>
</organism>
<evidence type="ECO:0000313" key="3">
    <source>
        <dbReference type="Proteomes" id="UP000054466"/>
    </source>
</evidence>
<dbReference type="PANTHER" id="PTHR48228">
    <property type="entry name" value="SUCCINYL-COA--D-CITRAMALATE COA-TRANSFERASE"/>
    <property type="match status" value="1"/>
</dbReference>
<evidence type="ECO:0000313" key="2">
    <source>
        <dbReference type="EMBL" id="KIW28978.1"/>
    </source>
</evidence>
<dbReference type="Gene3D" id="3.40.50.10540">
    <property type="entry name" value="Crotonobetainyl-coa:carnitine coa-transferase, domain 1"/>
    <property type="match status" value="1"/>
</dbReference>
<proteinExistence type="inferred from homology"/>
<dbReference type="OrthoDB" id="16747at2759"/>
<dbReference type="PANTHER" id="PTHR48228:SF5">
    <property type="entry name" value="ALPHA-METHYLACYL-COA RACEMASE"/>
    <property type="match status" value="1"/>
</dbReference>
<dbReference type="AlphaFoldDB" id="A0A0D2CD24"/>
<reference evidence="2 3" key="1">
    <citation type="submission" date="2015-01" db="EMBL/GenBank/DDBJ databases">
        <title>The Genome Sequence of Cladophialophora immunda CBS83496.</title>
        <authorList>
            <consortium name="The Broad Institute Genomics Platform"/>
            <person name="Cuomo C."/>
            <person name="de Hoog S."/>
            <person name="Gorbushina A."/>
            <person name="Stielow B."/>
            <person name="Teixiera M."/>
            <person name="Abouelleil A."/>
            <person name="Chapman S.B."/>
            <person name="Priest M."/>
            <person name="Young S.K."/>
            <person name="Wortman J."/>
            <person name="Nusbaum C."/>
            <person name="Birren B."/>
        </authorList>
    </citation>
    <scope>NUCLEOTIDE SEQUENCE [LARGE SCALE GENOMIC DNA]</scope>
    <source>
        <strain evidence="2 3">CBS 83496</strain>
    </source>
</reference>
<dbReference type="GO" id="GO:0003824">
    <property type="term" value="F:catalytic activity"/>
    <property type="evidence" value="ECO:0007669"/>
    <property type="project" value="InterPro"/>
</dbReference>
<evidence type="ECO:0000256" key="1">
    <source>
        <dbReference type="ARBA" id="ARBA00008383"/>
    </source>
</evidence>
<dbReference type="Proteomes" id="UP000054466">
    <property type="component" value="Unassembled WGS sequence"/>
</dbReference>
<dbReference type="InterPro" id="IPR023606">
    <property type="entry name" value="CoA-Trfase_III_dom_1_sf"/>
</dbReference>